<comment type="caution">
    <text evidence="2">The sequence shown here is derived from an EMBL/GenBank/DDBJ whole genome shotgun (WGS) entry which is preliminary data.</text>
</comment>
<reference evidence="2" key="1">
    <citation type="submission" date="2023-02" db="EMBL/GenBank/DDBJ databases">
        <title>Genome of toxic invasive species Heracleum sosnowskyi carries increased number of genes despite the absence of recent whole-genome duplications.</title>
        <authorList>
            <person name="Schelkunov M."/>
            <person name="Shtratnikova V."/>
            <person name="Makarenko M."/>
            <person name="Klepikova A."/>
            <person name="Omelchenko D."/>
            <person name="Novikova G."/>
            <person name="Obukhova E."/>
            <person name="Bogdanov V."/>
            <person name="Penin A."/>
            <person name="Logacheva M."/>
        </authorList>
    </citation>
    <scope>NUCLEOTIDE SEQUENCE</scope>
    <source>
        <strain evidence="2">Hsosn_3</strain>
        <tissue evidence="2">Leaf</tissue>
    </source>
</reference>
<feature type="compositionally biased region" description="Acidic residues" evidence="1">
    <location>
        <begin position="613"/>
        <end position="628"/>
    </location>
</feature>
<reference evidence="2" key="2">
    <citation type="submission" date="2023-05" db="EMBL/GenBank/DDBJ databases">
        <authorList>
            <person name="Schelkunov M.I."/>
        </authorList>
    </citation>
    <scope>NUCLEOTIDE SEQUENCE</scope>
    <source>
        <strain evidence="2">Hsosn_3</strain>
        <tissue evidence="2">Leaf</tissue>
    </source>
</reference>
<dbReference type="EMBL" id="JAUIZM010000007">
    <property type="protein sequence ID" value="KAK1372750.1"/>
    <property type="molecule type" value="Genomic_DNA"/>
</dbReference>
<gene>
    <name evidence="2" type="ORF">POM88_028943</name>
</gene>
<keyword evidence="3" id="KW-1185">Reference proteome</keyword>
<feature type="region of interest" description="Disordered" evidence="1">
    <location>
        <begin position="556"/>
        <end position="575"/>
    </location>
</feature>
<dbReference type="CDD" id="cd09272">
    <property type="entry name" value="RNase_HI_RT_Ty1"/>
    <property type="match status" value="1"/>
</dbReference>
<name>A0AAD8MEF6_9APIA</name>
<feature type="compositionally biased region" description="Polar residues" evidence="1">
    <location>
        <begin position="389"/>
        <end position="412"/>
    </location>
</feature>
<feature type="compositionally biased region" description="Polar residues" evidence="1">
    <location>
        <begin position="305"/>
        <end position="318"/>
    </location>
</feature>
<evidence type="ECO:0000256" key="1">
    <source>
        <dbReference type="SAM" id="MobiDB-lite"/>
    </source>
</evidence>
<protein>
    <submittedName>
        <fullName evidence="2">Uncharacterized protein</fullName>
    </submittedName>
</protein>
<feature type="compositionally biased region" description="Low complexity" evidence="1">
    <location>
        <begin position="457"/>
        <end position="468"/>
    </location>
</feature>
<feature type="region of interest" description="Disordered" evidence="1">
    <location>
        <begin position="355"/>
        <end position="413"/>
    </location>
</feature>
<feature type="compositionally biased region" description="Polar residues" evidence="1">
    <location>
        <begin position="365"/>
        <end position="378"/>
    </location>
</feature>
<feature type="region of interest" description="Disordered" evidence="1">
    <location>
        <begin position="298"/>
        <end position="319"/>
    </location>
</feature>
<accession>A0AAD8MEF6</accession>
<dbReference type="Proteomes" id="UP001237642">
    <property type="component" value="Unassembled WGS sequence"/>
</dbReference>
<feature type="compositionally biased region" description="Basic and acidic residues" evidence="1">
    <location>
        <begin position="594"/>
        <end position="612"/>
    </location>
</feature>
<organism evidence="2 3">
    <name type="scientific">Heracleum sosnowskyi</name>
    <dbReference type="NCBI Taxonomy" id="360622"/>
    <lineage>
        <taxon>Eukaryota</taxon>
        <taxon>Viridiplantae</taxon>
        <taxon>Streptophyta</taxon>
        <taxon>Embryophyta</taxon>
        <taxon>Tracheophyta</taxon>
        <taxon>Spermatophyta</taxon>
        <taxon>Magnoliopsida</taxon>
        <taxon>eudicotyledons</taxon>
        <taxon>Gunneridae</taxon>
        <taxon>Pentapetalae</taxon>
        <taxon>asterids</taxon>
        <taxon>campanulids</taxon>
        <taxon>Apiales</taxon>
        <taxon>Apiaceae</taxon>
        <taxon>Apioideae</taxon>
        <taxon>apioid superclade</taxon>
        <taxon>Tordylieae</taxon>
        <taxon>Tordyliinae</taxon>
        <taxon>Heracleum</taxon>
    </lineage>
</organism>
<feature type="region of interest" description="Disordered" evidence="1">
    <location>
        <begin position="253"/>
        <end position="284"/>
    </location>
</feature>
<feature type="region of interest" description="Disordered" evidence="1">
    <location>
        <begin position="586"/>
        <end position="630"/>
    </location>
</feature>
<proteinExistence type="predicted"/>
<feature type="compositionally biased region" description="Polar residues" evidence="1">
    <location>
        <begin position="508"/>
        <end position="528"/>
    </location>
</feature>
<evidence type="ECO:0000313" key="2">
    <source>
        <dbReference type="EMBL" id="KAK1372750.1"/>
    </source>
</evidence>
<dbReference type="AlphaFoldDB" id="A0AAD8MEF6"/>
<evidence type="ECO:0000313" key="3">
    <source>
        <dbReference type="Proteomes" id="UP001237642"/>
    </source>
</evidence>
<sequence length="701" mass="76669">MWMRNQLLDYGLSYSKIPIYCDNQSAIAMTGNPVHHSLTKHISIIYHFIREQVLEGTIELHFVPTDQQIVDIFTKPLPEATFNKLDKILTGSQLVNPDGQTVISGITFATNNFVAVLDHQELPKEFHVIQDFLASSPLKYALTEPAKVSFKYVIQVWNIVVFGRGLSGSILMSFEYNWDTYHVTPGVVEEALHLPALNDQVAADDVILPICRITENNVKSLVNSDKANGFQGNVFIPDEVRLFLKEKMSTQYGSDTDAMGQGQTHPIPDPSIQPKHSLKQSTITSTVSQKTLVVKAKKSARSDVSVRQSGSKDFSSIPLTKKKTQGGVQGVLVKKADRVEDVVVKRKLILGADTDSEDEMPLSSKVKNTDGQTTNPDESSIPDAHANPDVSTPDASPQKTVLISDSPANASPTPRILEISWEKVAETASKVGLTPPLQKKRKADEIVFKRQKKLKGSSPQEPELQSSSAAIDDPVTQEPLTQSVNADKDDGMVTQETFSLRENEDTNIHATQEPSSQSKDAGKTTSVSKEFPDTAQGVSGANNMEILATQEPLVANTDASQSIPDSVAPDASGAPDAELILIQPLDSRPMMDPISDHQDKLKGVAITDPDHNDDSDESDDDNVDDVEKDELPIAIKSSLGTTHGSSSTFMAGKAIVQDFSGPSATDTAEQLRRHEWDNEWYRSADLESLEGYNTFKEEPQG</sequence>
<feature type="region of interest" description="Disordered" evidence="1">
    <location>
        <begin position="435"/>
        <end position="543"/>
    </location>
</feature>